<evidence type="ECO:0000256" key="1">
    <source>
        <dbReference type="ARBA" id="ARBA00022490"/>
    </source>
</evidence>
<protein>
    <recommendedName>
        <fullName evidence="7 8">RNA polymerase sigma factor RpoH</fullName>
    </recommendedName>
    <alternativeName>
        <fullName evidence="7">RNA polymerase sigma-32 factor</fullName>
    </alternativeName>
</protein>
<dbReference type="InterPro" id="IPR007630">
    <property type="entry name" value="RNA_pol_sigma70_r4"/>
</dbReference>
<dbReference type="InterPro" id="IPR009042">
    <property type="entry name" value="RNA_pol_sigma70_r1_2"/>
</dbReference>
<dbReference type="SUPFAM" id="SSF88659">
    <property type="entry name" value="Sigma3 and sigma4 domains of RNA polymerase sigma factors"/>
    <property type="match status" value="1"/>
</dbReference>
<evidence type="ECO:0000313" key="12">
    <source>
        <dbReference type="Proteomes" id="UP001446205"/>
    </source>
</evidence>
<keyword evidence="5 7" id="KW-0238">DNA-binding</keyword>
<dbReference type="NCBIfam" id="TIGR02937">
    <property type="entry name" value="sigma70-ECF"/>
    <property type="match status" value="1"/>
</dbReference>
<dbReference type="PANTHER" id="PTHR30376:SF3">
    <property type="entry name" value="RNA POLYMERASE SIGMA FACTOR RPOH"/>
    <property type="match status" value="1"/>
</dbReference>
<dbReference type="PRINTS" id="PR00046">
    <property type="entry name" value="SIGMA70FCT"/>
</dbReference>
<keyword evidence="6 7" id="KW-0804">Transcription</keyword>
<evidence type="ECO:0000259" key="10">
    <source>
        <dbReference type="PROSITE" id="PS00715"/>
    </source>
</evidence>
<comment type="caution">
    <text evidence="7">Lacks conserved residue(s) required for the propagation of feature annotation.</text>
</comment>
<keyword evidence="4 7" id="KW-0731">Sigma factor</keyword>
<dbReference type="Pfam" id="PF04542">
    <property type="entry name" value="Sigma70_r2"/>
    <property type="match status" value="1"/>
</dbReference>
<dbReference type="NCBIfam" id="TIGR02392">
    <property type="entry name" value="rpoH_proteo"/>
    <property type="match status" value="1"/>
</dbReference>
<keyword evidence="12" id="KW-1185">Reference proteome</keyword>
<organism evidence="11 12">
    <name type="scientific">Thermithiobacillus plumbiphilus</name>
    <dbReference type="NCBI Taxonomy" id="1729899"/>
    <lineage>
        <taxon>Bacteria</taxon>
        <taxon>Pseudomonadati</taxon>
        <taxon>Pseudomonadota</taxon>
        <taxon>Acidithiobacillia</taxon>
        <taxon>Acidithiobacillales</taxon>
        <taxon>Thermithiobacillaceae</taxon>
        <taxon>Thermithiobacillus</taxon>
    </lineage>
</organism>
<proteinExistence type="inferred from homology"/>
<dbReference type="InterPro" id="IPR007627">
    <property type="entry name" value="RNA_pol_sigma70_r2"/>
</dbReference>
<dbReference type="RefSeq" id="WP_341370831.1">
    <property type="nucleotide sequence ID" value="NZ_JBBPCO010000007.1"/>
</dbReference>
<dbReference type="Gene3D" id="1.20.120.1810">
    <property type="match status" value="1"/>
</dbReference>
<dbReference type="InterPro" id="IPR013325">
    <property type="entry name" value="RNA_pol_sigma_r2"/>
</dbReference>
<dbReference type="NCBIfam" id="NF005143">
    <property type="entry name" value="PRK06596.1"/>
    <property type="match status" value="1"/>
</dbReference>
<dbReference type="InterPro" id="IPR012759">
    <property type="entry name" value="RNA_pol_sigma_RpoH_proteobac"/>
</dbReference>
<evidence type="ECO:0000256" key="2">
    <source>
        <dbReference type="ARBA" id="ARBA00023015"/>
    </source>
</evidence>
<evidence type="ECO:0000256" key="3">
    <source>
        <dbReference type="ARBA" id="ARBA00023016"/>
    </source>
</evidence>
<evidence type="ECO:0000256" key="6">
    <source>
        <dbReference type="ARBA" id="ARBA00023163"/>
    </source>
</evidence>
<reference evidence="11 12" key="1">
    <citation type="submission" date="2024-04" db="EMBL/GenBank/DDBJ databases">
        <authorList>
            <person name="Abashina T."/>
            <person name="Shaikin A."/>
        </authorList>
    </citation>
    <scope>NUCLEOTIDE SEQUENCE [LARGE SCALE GENOMIC DNA]</scope>
    <source>
        <strain evidence="11 12">AAFK</strain>
    </source>
</reference>
<dbReference type="InterPro" id="IPR050813">
    <property type="entry name" value="Sigma-70_Factor"/>
</dbReference>
<keyword evidence="2 7" id="KW-0805">Transcription regulation</keyword>
<feature type="region of interest" description="Disordered" evidence="9">
    <location>
        <begin position="200"/>
        <end position="220"/>
    </location>
</feature>
<comment type="caution">
    <text evidence="11">The sequence shown here is derived from an EMBL/GenBank/DDBJ whole genome shotgun (WGS) entry which is preliminary data.</text>
</comment>
<comment type="subunit">
    <text evidence="7">Interacts with the RNA polymerase core enzyme.</text>
</comment>
<comment type="function">
    <text evidence="7">Sigma factors are initiation factors that promote the attachment of RNA polymerase to specific initiation sites and are then released. This sigma factor is involved in regulation of expression of heat shock genes.</text>
</comment>
<dbReference type="Pfam" id="PF04545">
    <property type="entry name" value="Sigma70_r4"/>
    <property type="match status" value="1"/>
</dbReference>
<dbReference type="SUPFAM" id="SSF88946">
    <property type="entry name" value="Sigma2 domain of RNA polymerase sigma factors"/>
    <property type="match status" value="1"/>
</dbReference>
<evidence type="ECO:0000313" key="11">
    <source>
        <dbReference type="EMBL" id="MEK8089774.1"/>
    </source>
</evidence>
<dbReference type="PANTHER" id="PTHR30376">
    <property type="entry name" value="SIGMA FACTOR RPOH HEAT SHOCK RELATED"/>
    <property type="match status" value="1"/>
</dbReference>
<dbReference type="Proteomes" id="UP001446205">
    <property type="component" value="Unassembled WGS sequence"/>
</dbReference>
<dbReference type="InterPro" id="IPR014284">
    <property type="entry name" value="RNA_pol_sigma-70_dom"/>
</dbReference>
<evidence type="ECO:0000256" key="8">
    <source>
        <dbReference type="NCBIfam" id="TIGR02392"/>
    </source>
</evidence>
<dbReference type="PROSITE" id="PS00715">
    <property type="entry name" value="SIGMA70_1"/>
    <property type="match status" value="1"/>
</dbReference>
<evidence type="ECO:0000256" key="5">
    <source>
        <dbReference type="ARBA" id="ARBA00023125"/>
    </source>
</evidence>
<accession>A0ABU9D8R2</accession>
<name>A0ABU9D8R2_9PROT</name>
<dbReference type="Gene3D" id="1.20.140.160">
    <property type="match status" value="1"/>
</dbReference>
<feature type="region of interest" description="Sigma-70 factor domain-2" evidence="7">
    <location>
        <begin position="52"/>
        <end position="121"/>
    </location>
</feature>
<evidence type="ECO:0000256" key="9">
    <source>
        <dbReference type="SAM" id="MobiDB-lite"/>
    </source>
</evidence>
<feature type="short sequence motif" description="Interaction with polymerase core subunit RpoC" evidence="7">
    <location>
        <begin position="76"/>
        <end position="79"/>
    </location>
</feature>
<feature type="DNA-binding region" description="H-T-H motif" evidence="7">
    <location>
        <begin position="250"/>
        <end position="269"/>
    </location>
</feature>
<evidence type="ECO:0000256" key="7">
    <source>
        <dbReference type="HAMAP-Rule" id="MF_00961"/>
    </source>
</evidence>
<sequence length="286" mass="32319">MSSMPITLAPSAEDLGSYLRAVNSQPMLSAEEEAQLGRSLRDNNDLNAAYRLIASHLRFVVRIARGYRGYGLPEPDLIQEGNIGLMKAVRRFDPDRGVRLVSFAVHWIKAEIQEYILRNWRIVKIATTKAQRKLFFNLRSSRQSLGWIGEQESKALASELGVTPEEVFEMEARLNGRDLPLESPDDNDADSHHAFISELADETASPAEQLSERDWEEQQSESLQAALSSLPERDRLIIQNRWLQEEPKTLQTLGAELGISAERVRQLEKQAMAKLRQFLGPLAESP</sequence>
<gene>
    <name evidence="7 11" type="primary">rpoH</name>
    <name evidence="11" type="ORF">WOB96_08325</name>
</gene>
<comment type="similarity">
    <text evidence="7">Belongs to the sigma-70 factor family. RpoH subfamily.</text>
</comment>
<dbReference type="PIRSF" id="PIRSF000770">
    <property type="entry name" value="RNA_pol_sigma-SigE/K"/>
    <property type="match status" value="1"/>
</dbReference>
<dbReference type="CDD" id="cd06171">
    <property type="entry name" value="Sigma70_r4"/>
    <property type="match status" value="1"/>
</dbReference>
<dbReference type="InterPro" id="IPR000943">
    <property type="entry name" value="RNA_pol_sigma70"/>
</dbReference>
<dbReference type="EMBL" id="JBBPCO010000007">
    <property type="protein sequence ID" value="MEK8089774.1"/>
    <property type="molecule type" value="Genomic_DNA"/>
</dbReference>
<keyword evidence="3 7" id="KW-0346">Stress response</keyword>
<dbReference type="Pfam" id="PF00140">
    <property type="entry name" value="Sigma70_r1_2"/>
    <property type="match status" value="1"/>
</dbReference>
<dbReference type="InterPro" id="IPR013324">
    <property type="entry name" value="RNA_pol_sigma_r3/r4-like"/>
</dbReference>
<keyword evidence="1 7" id="KW-0963">Cytoplasm</keyword>
<evidence type="ECO:0000256" key="4">
    <source>
        <dbReference type="ARBA" id="ARBA00023082"/>
    </source>
</evidence>
<comment type="subcellular location">
    <subcellularLocation>
        <location evidence="7">Cytoplasm</location>
    </subcellularLocation>
</comment>
<dbReference type="HAMAP" id="MF_00961">
    <property type="entry name" value="Sigma70_RpoH"/>
    <property type="match status" value="1"/>
</dbReference>
<feature type="domain" description="RNA polymerase sigma-70" evidence="10">
    <location>
        <begin position="76"/>
        <end position="89"/>
    </location>
</feature>